<gene>
    <name evidence="1" type="ORF">JIN85_16880</name>
</gene>
<organism evidence="1 2">
    <name type="scientific">Luteolibacter pohnpeiensis</name>
    <dbReference type="NCBI Taxonomy" id="454153"/>
    <lineage>
        <taxon>Bacteria</taxon>
        <taxon>Pseudomonadati</taxon>
        <taxon>Verrucomicrobiota</taxon>
        <taxon>Verrucomicrobiia</taxon>
        <taxon>Verrucomicrobiales</taxon>
        <taxon>Verrucomicrobiaceae</taxon>
        <taxon>Luteolibacter</taxon>
    </lineage>
</organism>
<protein>
    <submittedName>
        <fullName evidence="1">Uncharacterized protein</fullName>
    </submittedName>
</protein>
<accession>A0A934SDF4</accession>
<dbReference type="EMBL" id="JAENIJ010000035">
    <property type="protein sequence ID" value="MBK1884097.1"/>
    <property type="molecule type" value="Genomic_DNA"/>
</dbReference>
<dbReference type="AlphaFoldDB" id="A0A934SDF4"/>
<dbReference type="Proteomes" id="UP000603141">
    <property type="component" value="Unassembled WGS sequence"/>
</dbReference>
<evidence type="ECO:0000313" key="1">
    <source>
        <dbReference type="EMBL" id="MBK1884097.1"/>
    </source>
</evidence>
<sequence length="159" mass="17342">MPDDGASIVLLNYGELMDKEPTFPTQADAVSRSPIGARWGRNRASGGAQRSLTWSRWLICDDNNAARALQFSHPAILPYEQDGTLRFTIQGGDTWEIKDAVLLGCNPEILEKIPFAVRMSYSARGGVTRPISEITLFPGITPNWINQAPSAISQAPSAL</sequence>
<dbReference type="RefSeq" id="WP_200272965.1">
    <property type="nucleotide sequence ID" value="NZ_JAENIJ010000035.1"/>
</dbReference>
<proteinExistence type="predicted"/>
<name>A0A934SDF4_9BACT</name>
<reference evidence="1" key="1">
    <citation type="submission" date="2021-01" db="EMBL/GenBank/DDBJ databases">
        <title>Modified the classification status of verrucomicrobia.</title>
        <authorList>
            <person name="Feng X."/>
        </authorList>
    </citation>
    <scope>NUCLEOTIDE SEQUENCE</scope>
    <source>
        <strain evidence="1">KCTC 22041</strain>
    </source>
</reference>
<evidence type="ECO:0000313" key="2">
    <source>
        <dbReference type="Proteomes" id="UP000603141"/>
    </source>
</evidence>
<comment type="caution">
    <text evidence="1">The sequence shown here is derived from an EMBL/GenBank/DDBJ whole genome shotgun (WGS) entry which is preliminary data.</text>
</comment>
<keyword evidence="2" id="KW-1185">Reference proteome</keyword>